<dbReference type="GO" id="GO:0009055">
    <property type="term" value="F:electron transfer activity"/>
    <property type="evidence" value="ECO:0007669"/>
    <property type="project" value="InterPro"/>
</dbReference>
<comment type="caution">
    <text evidence="2">The sequence shown here is derived from an EMBL/GenBank/DDBJ whole genome shotgun (WGS) entry which is preliminary data.</text>
</comment>
<sequence length="264" mass="28472">RMPHIVCCVKQVPDPEAPASQFKVDEAAKKVLPIPGIQPVPSQFDTIGVEAALRVKDKVADTTITILTLGPDAYRDTIKHCLAMGADEGVHINDPALNEADHWATAEILAAAIKKIEPVDLIICGRQAVDWDMGVVGSTLAELMGFPVITIAKEVQMEGGKVTVERVLLDGFETVEAPTPCVVTVSNELGEPRYPQLRQIMQAARKEVVTMTGSDLGIDGAKNRTNLEALFVPETAVDTEFIEADSAKEAGEQLAVRLREAKLI</sequence>
<accession>A0A0F9BI14</accession>
<dbReference type="AlphaFoldDB" id="A0A0F9BI14"/>
<dbReference type="SUPFAM" id="SSF52402">
    <property type="entry name" value="Adenine nucleotide alpha hydrolases-like"/>
    <property type="match status" value="1"/>
</dbReference>
<name>A0A0F9BI14_9ZZZZ</name>
<dbReference type="PANTHER" id="PTHR21294:SF17">
    <property type="entry name" value="PROTEIN FIXA"/>
    <property type="match status" value="1"/>
</dbReference>
<dbReference type="CDD" id="cd01714">
    <property type="entry name" value="ETF_beta"/>
    <property type="match status" value="1"/>
</dbReference>
<gene>
    <name evidence="2" type="ORF">LCGC14_2445080</name>
</gene>
<dbReference type="InterPro" id="IPR014729">
    <property type="entry name" value="Rossmann-like_a/b/a_fold"/>
</dbReference>
<reference evidence="2" key="1">
    <citation type="journal article" date="2015" name="Nature">
        <title>Complex archaea that bridge the gap between prokaryotes and eukaryotes.</title>
        <authorList>
            <person name="Spang A."/>
            <person name="Saw J.H."/>
            <person name="Jorgensen S.L."/>
            <person name="Zaremba-Niedzwiedzka K."/>
            <person name="Martijn J."/>
            <person name="Lind A.E."/>
            <person name="van Eijk R."/>
            <person name="Schleper C."/>
            <person name="Guy L."/>
            <person name="Ettema T.J."/>
        </authorList>
    </citation>
    <scope>NUCLEOTIDE SEQUENCE</scope>
</reference>
<dbReference type="PIRSF" id="PIRSF000090">
    <property type="entry name" value="Beta-ETF"/>
    <property type="match status" value="1"/>
</dbReference>
<protein>
    <recommendedName>
        <fullName evidence="1">Electron transfer flavoprotein alpha/beta-subunit N-terminal domain-containing protein</fullName>
    </recommendedName>
</protein>
<dbReference type="InterPro" id="IPR014730">
    <property type="entry name" value="ETF_a/b_N"/>
</dbReference>
<dbReference type="Gene3D" id="3.40.50.620">
    <property type="entry name" value="HUPs"/>
    <property type="match status" value="1"/>
</dbReference>
<organism evidence="2">
    <name type="scientific">marine sediment metagenome</name>
    <dbReference type="NCBI Taxonomy" id="412755"/>
    <lineage>
        <taxon>unclassified sequences</taxon>
        <taxon>metagenomes</taxon>
        <taxon>ecological metagenomes</taxon>
    </lineage>
</organism>
<dbReference type="SMART" id="SM00893">
    <property type="entry name" value="ETF"/>
    <property type="match status" value="1"/>
</dbReference>
<dbReference type="Pfam" id="PF01012">
    <property type="entry name" value="ETF"/>
    <property type="match status" value="1"/>
</dbReference>
<proteinExistence type="predicted"/>
<evidence type="ECO:0000313" key="2">
    <source>
        <dbReference type="EMBL" id="KKL21475.1"/>
    </source>
</evidence>
<dbReference type="EMBL" id="LAZR01037717">
    <property type="protein sequence ID" value="KKL21475.1"/>
    <property type="molecule type" value="Genomic_DNA"/>
</dbReference>
<dbReference type="InterPro" id="IPR012255">
    <property type="entry name" value="ETF_b"/>
</dbReference>
<feature type="domain" description="Electron transfer flavoprotein alpha/beta-subunit N-terminal" evidence="1">
    <location>
        <begin position="29"/>
        <end position="220"/>
    </location>
</feature>
<evidence type="ECO:0000259" key="1">
    <source>
        <dbReference type="SMART" id="SM00893"/>
    </source>
</evidence>
<dbReference type="PANTHER" id="PTHR21294">
    <property type="entry name" value="ELECTRON TRANSFER FLAVOPROTEIN BETA-SUBUNIT"/>
    <property type="match status" value="1"/>
</dbReference>
<feature type="non-terminal residue" evidence="2">
    <location>
        <position position="1"/>
    </location>
</feature>
<dbReference type="InterPro" id="IPR033948">
    <property type="entry name" value="ETF_beta_N"/>
</dbReference>